<dbReference type="PROSITE" id="PS00018">
    <property type="entry name" value="EF_HAND_1"/>
    <property type="match status" value="1"/>
</dbReference>
<feature type="region of interest" description="Disordered" evidence="1">
    <location>
        <begin position="174"/>
        <end position="204"/>
    </location>
</feature>
<organism evidence="2 3">
    <name type="scientific">Cercophora samala</name>
    <dbReference type="NCBI Taxonomy" id="330535"/>
    <lineage>
        <taxon>Eukaryota</taxon>
        <taxon>Fungi</taxon>
        <taxon>Dikarya</taxon>
        <taxon>Ascomycota</taxon>
        <taxon>Pezizomycotina</taxon>
        <taxon>Sordariomycetes</taxon>
        <taxon>Sordariomycetidae</taxon>
        <taxon>Sordariales</taxon>
        <taxon>Lasiosphaeriaceae</taxon>
        <taxon>Cercophora</taxon>
    </lineage>
</organism>
<dbReference type="Proteomes" id="UP001174997">
    <property type="component" value="Unassembled WGS sequence"/>
</dbReference>
<comment type="caution">
    <text evidence="2">The sequence shown here is derived from an EMBL/GenBank/DDBJ whole genome shotgun (WGS) entry which is preliminary data.</text>
</comment>
<proteinExistence type="predicted"/>
<feature type="compositionally biased region" description="Basic residues" evidence="1">
    <location>
        <begin position="71"/>
        <end position="81"/>
    </location>
</feature>
<feature type="region of interest" description="Disordered" evidence="1">
    <location>
        <begin position="342"/>
        <end position="392"/>
    </location>
</feature>
<keyword evidence="3" id="KW-1185">Reference proteome</keyword>
<evidence type="ECO:0000256" key="1">
    <source>
        <dbReference type="SAM" id="MobiDB-lite"/>
    </source>
</evidence>
<accession>A0AA40DBL2</accession>
<dbReference type="InterPro" id="IPR018247">
    <property type="entry name" value="EF_Hand_1_Ca_BS"/>
</dbReference>
<feature type="compositionally biased region" description="Basic residues" evidence="1">
    <location>
        <begin position="343"/>
        <end position="355"/>
    </location>
</feature>
<feature type="compositionally biased region" description="Basic and acidic residues" evidence="1">
    <location>
        <begin position="16"/>
        <end position="37"/>
    </location>
</feature>
<feature type="compositionally biased region" description="Basic and acidic residues" evidence="1">
    <location>
        <begin position="49"/>
        <end position="70"/>
    </location>
</feature>
<feature type="compositionally biased region" description="Pro residues" evidence="1">
    <location>
        <begin position="383"/>
        <end position="392"/>
    </location>
</feature>
<dbReference type="EMBL" id="JAULSY010000048">
    <property type="protein sequence ID" value="KAK0669020.1"/>
    <property type="molecule type" value="Genomic_DNA"/>
</dbReference>
<evidence type="ECO:0000313" key="2">
    <source>
        <dbReference type="EMBL" id="KAK0669020.1"/>
    </source>
</evidence>
<feature type="compositionally biased region" description="Polar residues" evidence="1">
    <location>
        <begin position="121"/>
        <end position="145"/>
    </location>
</feature>
<name>A0AA40DBL2_9PEZI</name>
<feature type="compositionally biased region" description="Acidic residues" evidence="1">
    <location>
        <begin position="38"/>
        <end position="48"/>
    </location>
</feature>
<reference evidence="2" key="1">
    <citation type="submission" date="2023-06" db="EMBL/GenBank/DDBJ databases">
        <title>Genome-scale phylogeny and comparative genomics of the fungal order Sordariales.</title>
        <authorList>
            <consortium name="Lawrence Berkeley National Laboratory"/>
            <person name="Hensen N."/>
            <person name="Bonometti L."/>
            <person name="Westerberg I."/>
            <person name="Brannstrom I.O."/>
            <person name="Guillou S."/>
            <person name="Cros-Aarteil S."/>
            <person name="Calhoun S."/>
            <person name="Haridas S."/>
            <person name="Kuo A."/>
            <person name="Mondo S."/>
            <person name="Pangilinan J."/>
            <person name="Riley R."/>
            <person name="Labutti K."/>
            <person name="Andreopoulos B."/>
            <person name="Lipzen A."/>
            <person name="Chen C."/>
            <person name="Yanf M."/>
            <person name="Daum C."/>
            <person name="Ng V."/>
            <person name="Clum A."/>
            <person name="Steindorff A."/>
            <person name="Ohm R."/>
            <person name="Martin F."/>
            <person name="Silar P."/>
            <person name="Natvig D."/>
            <person name="Lalanne C."/>
            <person name="Gautier V."/>
            <person name="Ament-Velasquez S.L."/>
            <person name="Kruys A."/>
            <person name="Hutchinson M.I."/>
            <person name="Powell A.J."/>
            <person name="Barry K."/>
            <person name="Miller A.N."/>
            <person name="Grigoriev I.V."/>
            <person name="Debuchy R."/>
            <person name="Gladieux P."/>
            <person name="Thoren M.H."/>
            <person name="Johannesson H."/>
        </authorList>
    </citation>
    <scope>NUCLEOTIDE SEQUENCE</scope>
    <source>
        <strain evidence="2">CBS 307.81</strain>
    </source>
</reference>
<protein>
    <submittedName>
        <fullName evidence="2">Uncharacterized protein</fullName>
    </submittedName>
</protein>
<sequence length="392" mass="43270">MYGQSVHWRSTLNHNHNPEDKDTRDEGRAPRQDNEQHQEEEDQQEDVEFASRIEEWRKQRAQRQNRDHQHNGQRHRRHREKSRQPSSSPQPADSPSPEPSSGNASPPGRSTVDKLARKLSKQNLQYTNRAHAQSSSLPATPSPLQSAAPVVPETPAIVPETSTVVFPAYLEVDQQYQQPTSPQPTHSNSAPQPPAALLGATVEKPEDKRLDIKMLRRHASARALEARLQAMIDNETQCNVRSEPLPPPPPPPAATITRPWLAPPGVGEPAFIEVDPDCAMPNWDGSLEVDENHTGDVSLDDLAASARHAHAPSGVRKQSIGGVTLRYRLSVDAALRCQNVVRNRPRMRKRDKSRHGSTMSSAMTSAISSPVIAPSVPSSSSSMPPPPPYTHP</sequence>
<feature type="compositionally biased region" description="Low complexity" evidence="1">
    <location>
        <begin position="357"/>
        <end position="382"/>
    </location>
</feature>
<gene>
    <name evidence="2" type="ORF">QBC41DRAFT_113835</name>
</gene>
<evidence type="ECO:0000313" key="3">
    <source>
        <dbReference type="Proteomes" id="UP001174997"/>
    </source>
</evidence>
<dbReference type="AlphaFoldDB" id="A0AA40DBL2"/>
<feature type="compositionally biased region" description="Low complexity" evidence="1">
    <location>
        <begin position="174"/>
        <end position="185"/>
    </location>
</feature>
<feature type="region of interest" description="Disordered" evidence="1">
    <location>
        <begin position="1"/>
        <end position="153"/>
    </location>
</feature>